<dbReference type="HOGENOM" id="CLU_000445_88_6_9"/>
<keyword evidence="6" id="KW-1185">Reference proteome</keyword>
<dbReference type="Pfam" id="PF12833">
    <property type="entry name" value="HTH_18"/>
    <property type="match status" value="1"/>
</dbReference>
<evidence type="ECO:0000256" key="3">
    <source>
        <dbReference type="ARBA" id="ARBA00023163"/>
    </source>
</evidence>
<keyword evidence="2 5" id="KW-0238">DNA-binding</keyword>
<organism evidence="5 6">
    <name type="scientific">Clostridium saccharoperbutylacetonicum N1-4(HMT)</name>
    <dbReference type="NCBI Taxonomy" id="931276"/>
    <lineage>
        <taxon>Bacteria</taxon>
        <taxon>Bacillati</taxon>
        <taxon>Bacillota</taxon>
        <taxon>Clostridia</taxon>
        <taxon>Eubacteriales</taxon>
        <taxon>Clostridiaceae</taxon>
        <taxon>Clostridium</taxon>
    </lineage>
</organism>
<dbReference type="PANTHER" id="PTHR43280:SF29">
    <property type="entry name" value="ARAC-FAMILY TRANSCRIPTIONAL REGULATOR"/>
    <property type="match status" value="1"/>
</dbReference>
<dbReference type="EMBL" id="CP004121">
    <property type="protein sequence ID" value="AGF58550.1"/>
    <property type="molecule type" value="Genomic_DNA"/>
</dbReference>
<dbReference type="PANTHER" id="PTHR43280">
    <property type="entry name" value="ARAC-FAMILY TRANSCRIPTIONAL REGULATOR"/>
    <property type="match status" value="1"/>
</dbReference>
<evidence type="ECO:0000259" key="4">
    <source>
        <dbReference type="PROSITE" id="PS01124"/>
    </source>
</evidence>
<gene>
    <name evidence="5" type="ORF">Cspa_c47970</name>
</gene>
<name>M1LZ23_9CLOT</name>
<dbReference type="RefSeq" id="WP_015394859.1">
    <property type="nucleotide sequence ID" value="NC_020291.1"/>
</dbReference>
<dbReference type="Gene3D" id="1.10.10.60">
    <property type="entry name" value="Homeodomain-like"/>
    <property type="match status" value="2"/>
</dbReference>
<dbReference type="OrthoDB" id="9778008at2"/>
<dbReference type="STRING" id="36745.CLSAP_45700"/>
<dbReference type="InterPro" id="IPR018060">
    <property type="entry name" value="HTH_AraC"/>
</dbReference>
<protein>
    <submittedName>
        <fullName evidence="5">AraC-type DNA-binding domain-containing protein</fullName>
    </submittedName>
</protein>
<dbReference type="PATRIC" id="fig|931276.5.peg.4835"/>
<accession>M1LZ23</accession>
<dbReference type="InterPro" id="IPR020449">
    <property type="entry name" value="Tscrpt_reg_AraC-type_HTH"/>
</dbReference>
<dbReference type="InterPro" id="IPR009057">
    <property type="entry name" value="Homeodomain-like_sf"/>
</dbReference>
<keyword evidence="3" id="KW-0804">Transcription</keyword>
<evidence type="ECO:0000313" key="6">
    <source>
        <dbReference type="Proteomes" id="UP000011728"/>
    </source>
</evidence>
<dbReference type="GO" id="GO:0043565">
    <property type="term" value="F:sequence-specific DNA binding"/>
    <property type="evidence" value="ECO:0007669"/>
    <property type="project" value="InterPro"/>
</dbReference>
<evidence type="ECO:0000313" key="5">
    <source>
        <dbReference type="EMBL" id="AGF58550.1"/>
    </source>
</evidence>
<keyword evidence="1" id="KW-0805">Transcription regulation</keyword>
<dbReference type="KEGG" id="csr:Cspa_c47970"/>
<dbReference type="GO" id="GO:0003700">
    <property type="term" value="F:DNA-binding transcription factor activity"/>
    <property type="evidence" value="ECO:0007669"/>
    <property type="project" value="InterPro"/>
</dbReference>
<proteinExistence type="predicted"/>
<dbReference type="PROSITE" id="PS01124">
    <property type="entry name" value="HTH_ARAC_FAMILY_2"/>
    <property type="match status" value="1"/>
</dbReference>
<evidence type="ECO:0000256" key="2">
    <source>
        <dbReference type="ARBA" id="ARBA00023125"/>
    </source>
</evidence>
<dbReference type="PRINTS" id="PR00032">
    <property type="entry name" value="HTHARAC"/>
</dbReference>
<dbReference type="SMART" id="SM00342">
    <property type="entry name" value="HTH_ARAC"/>
    <property type="match status" value="1"/>
</dbReference>
<dbReference type="eggNOG" id="COG2207">
    <property type="taxonomic scope" value="Bacteria"/>
</dbReference>
<reference evidence="5 6" key="1">
    <citation type="submission" date="2013-02" db="EMBL/GenBank/DDBJ databases">
        <title>Genome sequence of Clostridium saccharoperbutylacetonicum N1-4(HMT).</title>
        <authorList>
            <person name="Poehlein A."/>
            <person name="Daniel R."/>
        </authorList>
    </citation>
    <scope>NUCLEOTIDE SEQUENCE [LARGE SCALE GENOMIC DNA]</scope>
    <source>
        <strain evidence="6">N1-4(HMT)</strain>
    </source>
</reference>
<feature type="domain" description="HTH araC/xylS-type" evidence="4">
    <location>
        <begin position="170"/>
        <end position="267"/>
    </location>
</feature>
<dbReference type="AlphaFoldDB" id="M1LZ23"/>
<sequence>MKSIIKNDLIKEFRENSFEIVRVDKFTKDSIATRNTYKTNLSAFIFPIKGKAKIEFDNEIFTGERGRVIHGCKNKNLSFKVLGGEEFEHINIYYVAGKYNNSNSYMRSVFEFTINDYDNVIESLNKLIKISARQEITSKIMLQIQTGLFLKELLREQNHKKQLNEEELTKDISKYISEHYMEEISLSKLADRYGQKVNRVSYLFNKHLKMRPIDYLIQYRMTVAYTLLNKGLKVKEVSKRVGYNDEFYFSRLFKKKFGISPNKLKRG</sequence>
<dbReference type="SUPFAM" id="SSF51215">
    <property type="entry name" value="Regulatory protein AraC"/>
    <property type="match status" value="1"/>
</dbReference>
<dbReference type="InterPro" id="IPR037923">
    <property type="entry name" value="HTH-like"/>
</dbReference>
<dbReference type="Proteomes" id="UP000011728">
    <property type="component" value="Chromosome"/>
</dbReference>
<evidence type="ECO:0000256" key="1">
    <source>
        <dbReference type="ARBA" id="ARBA00023015"/>
    </source>
</evidence>
<dbReference type="SUPFAM" id="SSF46689">
    <property type="entry name" value="Homeodomain-like"/>
    <property type="match status" value="1"/>
</dbReference>